<evidence type="ECO:0000313" key="3">
    <source>
        <dbReference type="EMBL" id="KAL2341605.1"/>
    </source>
</evidence>
<evidence type="ECO:0000256" key="1">
    <source>
        <dbReference type="SAM" id="MobiDB-lite"/>
    </source>
</evidence>
<keyword evidence="2" id="KW-0812">Transmembrane</keyword>
<dbReference type="Proteomes" id="UP001603857">
    <property type="component" value="Unassembled WGS sequence"/>
</dbReference>
<keyword evidence="4" id="KW-1185">Reference proteome</keyword>
<feature type="compositionally biased region" description="Basic residues" evidence="1">
    <location>
        <begin position="167"/>
        <end position="180"/>
    </location>
</feature>
<proteinExistence type="predicted"/>
<keyword evidence="2" id="KW-0472">Membrane</keyword>
<organism evidence="3 4">
    <name type="scientific">Flemingia macrophylla</name>
    <dbReference type="NCBI Taxonomy" id="520843"/>
    <lineage>
        <taxon>Eukaryota</taxon>
        <taxon>Viridiplantae</taxon>
        <taxon>Streptophyta</taxon>
        <taxon>Embryophyta</taxon>
        <taxon>Tracheophyta</taxon>
        <taxon>Spermatophyta</taxon>
        <taxon>Magnoliopsida</taxon>
        <taxon>eudicotyledons</taxon>
        <taxon>Gunneridae</taxon>
        <taxon>Pentapetalae</taxon>
        <taxon>rosids</taxon>
        <taxon>fabids</taxon>
        <taxon>Fabales</taxon>
        <taxon>Fabaceae</taxon>
        <taxon>Papilionoideae</taxon>
        <taxon>50 kb inversion clade</taxon>
        <taxon>NPAAA clade</taxon>
        <taxon>indigoferoid/millettioid clade</taxon>
        <taxon>Phaseoleae</taxon>
        <taxon>Flemingia</taxon>
    </lineage>
</organism>
<keyword evidence="2" id="KW-1133">Transmembrane helix</keyword>
<feature type="region of interest" description="Disordered" evidence="1">
    <location>
        <begin position="140"/>
        <end position="194"/>
    </location>
</feature>
<feature type="transmembrane region" description="Helical" evidence="2">
    <location>
        <begin position="220"/>
        <end position="238"/>
    </location>
</feature>
<gene>
    <name evidence="3" type="ORF">Fmac_009545</name>
</gene>
<accession>A0ABD1N0K1</accession>
<dbReference type="EMBL" id="JBGMDY010000003">
    <property type="protein sequence ID" value="KAL2341605.1"/>
    <property type="molecule type" value="Genomic_DNA"/>
</dbReference>
<evidence type="ECO:0000256" key="2">
    <source>
        <dbReference type="SAM" id="Phobius"/>
    </source>
</evidence>
<comment type="caution">
    <text evidence="3">The sequence shown here is derived from an EMBL/GenBank/DDBJ whole genome shotgun (WGS) entry which is preliminary data.</text>
</comment>
<dbReference type="AlphaFoldDB" id="A0ABD1N0K1"/>
<sequence length="317" mass="35880">METLVTTVSKEEGNGVSLEGLQNDSVEDTIIEEVGKVNIKVKGKRCMGMKENDNSGFGLEDKAQLQQPKKVDLKNIVGLADKDTLGQEWLGFGPGSNDDELEIQQFRERVIHKEEKMKELGLEKILEENMANALFQSSSARNQEKRFGGRKSHPSPSPLGGFPFKRNPSHHHHSPHHRRRSSFDRQLPRSTNSQSHLHNCFTRKGLFLWLFPFCKSKSGLYALIFAVVFLFALASMVMQSSITSVSRQCAERGRYLRHGLRFGSSLHFVPDHLSRTLLFGHGLDRLRSLPRVAVRAPRIALVSFLSLSFFRCSLMLH</sequence>
<evidence type="ECO:0000313" key="4">
    <source>
        <dbReference type="Proteomes" id="UP001603857"/>
    </source>
</evidence>
<name>A0ABD1N0K1_9FABA</name>
<reference evidence="3 4" key="1">
    <citation type="submission" date="2024-08" db="EMBL/GenBank/DDBJ databases">
        <title>Insights into the chromosomal genome structure of Flemingia macrophylla.</title>
        <authorList>
            <person name="Ding Y."/>
            <person name="Zhao Y."/>
            <person name="Bi W."/>
            <person name="Wu M."/>
            <person name="Zhao G."/>
            <person name="Gong Y."/>
            <person name="Li W."/>
            <person name="Zhang P."/>
        </authorList>
    </citation>
    <scope>NUCLEOTIDE SEQUENCE [LARGE SCALE GENOMIC DNA]</scope>
    <source>
        <strain evidence="3">DYQJB</strain>
        <tissue evidence="3">Leaf</tissue>
    </source>
</reference>
<protein>
    <submittedName>
        <fullName evidence="3">Uncharacterized protein</fullName>
    </submittedName>
</protein>